<dbReference type="PROSITE" id="PS50102">
    <property type="entry name" value="RRM"/>
    <property type="match status" value="1"/>
</dbReference>
<dbReference type="InterPro" id="IPR001878">
    <property type="entry name" value="Znf_CCHC"/>
</dbReference>
<dbReference type="GO" id="GO:0003729">
    <property type="term" value="F:mRNA binding"/>
    <property type="evidence" value="ECO:0007669"/>
    <property type="project" value="UniProtKB-ARBA"/>
</dbReference>
<dbReference type="SUPFAM" id="SSF57756">
    <property type="entry name" value="Retrovirus zinc finger-like domains"/>
    <property type="match status" value="1"/>
</dbReference>
<dbReference type="GO" id="GO:0000398">
    <property type="term" value="P:mRNA splicing, via spliceosome"/>
    <property type="evidence" value="ECO:0007669"/>
    <property type="project" value="UniProtKB-ARBA"/>
</dbReference>
<dbReference type="InterPro" id="IPR000504">
    <property type="entry name" value="RRM_dom"/>
</dbReference>
<keyword evidence="4" id="KW-0479">Metal-binding</keyword>
<protein>
    <submittedName>
        <fullName evidence="12">Serine/arginine-rich splicing factor RS2Z32</fullName>
    </submittedName>
</protein>
<evidence type="ECO:0000256" key="9">
    <source>
        <dbReference type="ARBA" id="ARBA00061281"/>
    </source>
</evidence>
<evidence type="ECO:0000256" key="2">
    <source>
        <dbReference type="ARBA" id="ARBA00022553"/>
    </source>
</evidence>
<keyword evidence="11" id="KW-0694">RNA-binding</keyword>
<comment type="subcellular location">
    <subcellularLocation>
        <location evidence="1">Nucleus</location>
    </subcellularLocation>
</comment>
<gene>
    <name evidence="12" type="ORF">ZEAMMB73_Zm00001d011004</name>
</gene>
<name>A0A1D6FVH4_MAIZE</name>
<proteinExistence type="inferred from homology"/>
<keyword evidence="3" id="KW-0507">mRNA processing</keyword>
<dbReference type="FunFam" id="3.30.70.330:FF:000272">
    <property type="entry name" value="Serine/arginine-rich splicing factor RS2Z32"/>
    <property type="match status" value="1"/>
</dbReference>
<dbReference type="FunFam" id="4.10.60.10:FF:000003">
    <property type="entry name" value="serine/arginine-rich splicing factor RS2Z32-like isoform X1"/>
    <property type="match status" value="1"/>
</dbReference>
<dbReference type="Gene3D" id="4.10.60.10">
    <property type="entry name" value="Zinc finger, CCHC-type"/>
    <property type="match status" value="1"/>
</dbReference>
<dbReference type="AlphaFoldDB" id="A0A1D6FVH4"/>
<evidence type="ECO:0000256" key="10">
    <source>
        <dbReference type="PROSITE-ProRule" id="PRU00047"/>
    </source>
</evidence>
<keyword evidence="2" id="KW-0597">Phosphoprotein</keyword>
<dbReference type="InterPro" id="IPR012677">
    <property type="entry name" value="Nucleotide-bd_a/b_plait_sf"/>
</dbReference>
<dbReference type="PANTHER" id="PTHR48038:SF1">
    <property type="entry name" value="RIBONUCLEOPROTEIN RB97D"/>
    <property type="match status" value="1"/>
</dbReference>
<evidence type="ECO:0000256" key="8">
    <source>
        <dbReference type="ARBA" id="ARBA00023242"/>
    </source>
</evidence>
<dbReference type="Gene3D" id="3.30.70.330">
    <property type="match status" value="1"/>
</dbReference>
<evidence type="ECO:0000256" key="3">
    <source>
        <dbReference type="ARBA" id="ARBA00022664"/>
    </source>
</evidence>
<evidence type="ECO:0000256" key="6">
    <source>
        <dbReference type="ARBA" id="ARBA00022771"/>
    </source>
</evidence>
<dbReference type="SMART" id="SM00360">
    <property type="entry name" value="RRM"/>
    <property type="match status" value="1"/>
</dbReference>
<dbReference type="ExpressionAtlas" id="A0A1D6FVH4">
    <property type="expression patterns" value="baseline and differential"/>
</dbReference>
<reference evidence="12" key="1">
    <citation type="submission" date="2015-12" db="EMBL/GenBank/DDBJ databases">
        <title>Update maize B73 reference genome by single molecule sequencing technologies.</title>
        <authorList>
            <consortium name="Maize Genome Sequencing Project"/>
            <person name="Ware D."/>
        </authorList>
    </citation>
    <scope>NUCLEOTIDE SEQUENCE</scope>
    <source>
        <tissue evidence="12">Seedling</tissue>
    </source>
</reference>
<dbReference type="InterPro" id="IPR035979">
    <property type="entry name" value="RBD_domain_sf"/>
</dbReference>
<sequence>MPRNDDRYGNTRLYVGRLSPRTRSRDLEYLFSKYGRIREVELKRDYAFIEFSDPRDADDAQYNLDGRDVDGSRIIVEFAKGVPRGSGGSRDYNGRGPPPGTGRCFNCGVDGHWARDCQAGDWKNKCYRCGERGHIATAEAGAIADPDPRLDLLGVDAETVMRGDQGVLATAGAQALGVLCHL</sequence>
<keyword evidence="6 10" id="KW-0863">Zinc-finger</keyword>
<keyword evidence="8" id="KW-0539">Nucleus</keyword>
<keyword evidence="5" id="KW-0677">Repeat</keyword>
<evidence type="ECO:0000313" key="12">
    <source>
        <dbReference type="EMBL" id="AQK95436.1"/>
    </source>
</evidence>
<comment type="similarity">
    <text evidence="9">Belongs to the splicing factor SR family. RS2Z subfamily.</text>
</comment>
<keyword evidence="7" id="KW-0862">Zinc</keyword>
<dbReference type="EMBL" id="CM000784">
    <property type="protein sequence ID" value="AQK95436.1"/>
    <property type="molecule type" value="Genomic_DNA"/>
</dbReference>
<dbReference type="Pfam" id="PF00076">
    <property type="entry name" value="RRM_1"/>
    <property type="match status" value="1"/>
</dbReference>
<dbReference type="Pfam" id="PF00098">
    <property type="entry name" value="zf-CCHC"/>
    <property type="match status" value="2"/>
</dbReference>
<dbReference type="SMART" id="SM00343">
    <property type="entry name" value="ZnF_C2HC"/>
    <property type="match status" value="2"/>
</dbReference>
<accession>A0A1D6FVH4</accession>
<evidence type="ECO:0000256" key="7">
    <source>
        <dbReference type="ARBA" id="ARBA00022833"/>
    </source>
</evidence>
<evidence type="ECO:0000256" key="5">
    <source>
        <dbReference type="ARBA" id="ARBA00022737"/>
    </source>
</evidence>
<evidence type="ECO:0000256" key="4">
    <source>
        <dbReference type="ARBA" id="ARBA00022723"/>
    </source>
</evidence>
<evidence type="ECO:0000256" key="1">
    <source>
        <dbReference type="ARBA" id="ARBA00004123"/>
    </source>
</evidence>
<dbReference type="PROSITE" id="PS50158">
    <property type="entry name" value="ZF_CCHC"/>
    <property type="match status" value="1"/>
</dbReference>
<evidence type="ECO:0000256" key="11">
    <source>
        <dbReference type="PROSITE-ProRule" id="PRU00176"/>
    </source>
</evidence>
<dbReference type="InterPro" id="IPR036875">
    <property type="entry name" value="Znf_CCHC_sf"/>
</dbReference>
<dbReference type="GO" id="GO:0005634">
    <property type="term" value="C:nucleus"/>
    <property type="evidence" value="ECO:0007669"/>
    <property type="project" value="UniProtKB-SubCell"/>
</dbReference>
<dbReference type="PANTHER" id="PTHR48038">
    <property type="entry name" value="RIBONUCLEOPROTEIN RB97D"/>
    <property type="match status" value="1"/>
</dbReference>
<organism evidence="12">
    <name type="scientific">Zea mays</name>
    <name type="common">Maize</name>
    <dbReference type="NCBI Taxonomy" id="4577"/>
    <lineage>
        <taxon>Eukaryota</taxon>
        <taxon>Viridiplantae</taxon>
        <taxon>Streptophyta</taxon>
        <taxon>Embryophyta</taxon>
        <taxon>Tracheophyta</taxon>
        <taxon>Spermatophyta</taxon>
        <taxon>Magnoliopsida</taxon>
        <taxon>Liliopsida</taxon>
        <taxon>Poales</taxon>
        <taxon>Poaceae</taxon>
        <taxon>PACMAD clade</taxon>
        <taxon>Panicoideae</taxon>
        <taxon>Andropogonodae</taxon>
        <taxon>Andropogoneae</taxon>
        <taxon>Tripsacinae</taxon>
        <taxon>Zea</taxon>
    </lineage>
</organism>
<dbReference type="SUPFAM" id="SSF54928">
    <property type="entry name" value="RNA-binding domain, RBD"/>
    <property type="match status" value="1"/>
</dbReference>
<dbReference type="GO" id="GO:0008270">
    <property type="term" value="F:zinc ion binding"/>
    <property type="evidence" value="ECO:0007669"/>
    <property type="project" value="UniProtKB-KW"/>
</dbReference>